<dbReference type="EMBL" id="RBRL01000360">
    <property type="protein sequence ID" value="RMQ84193.1"/>
    <property type="molecule type" value="Genomic_DNA"/>
</dbReference>
<gene>
    <name evidence="1" type="ORF">ALP97_05217</name>
</gene>
<dbReference type="AlphaFoldDB" id="A0A3M4Q1A1"/>
<name>A0A3M4Q1A1_9PSED</name>
<evidence type="ECO:0000313" key="2">
    <source>
        <dbReference type="Proteomes" id="UP000277179"/>
    </source>
</evidence>
<comment type="caution">
    <text evidence="1">The sequence shown here is derived from an EMBL/GenBank/DDBJ whole genome shotgun (WGS) entry which is preliminary data.</text>
</comment>
<reference evidence="1 2" key="1">
    <citation type="submission" date="2018-08" db="EMBL/GenBank/DDBJ databases">
        <title>Recombination of ecologically and evolutionarily significant loci maintains genetic cohesion in the Pseudomonas syringae species complex.</title>
        <authorList>
            <person name="Dillon M."/>
            <person name="Thakur S."/>
            <person name="Almeida R.N.D."/>
            <person name="Weir B.S."/>
            <person name="Guttman D.S."/>
        </authorList>
    </citation>
    <scope>NUCLEOTIDE SEQUENCE [LARGE SCALE GENOMIC DNA]</scope>
    <source>
        <strain evidence="1 2">ICMP 11288</strain>
    </source>
</reference>
<protein>
    <submittedName>
        <fullName evidence="1">Uncharacterized protein</fullName>
    </submittedName>
</protein>
<evidence type="ECO:0000313" key="1">
    <source>
        <dbReference type="EMBL" id="RMQ84193.1"/>
    </source>
</evidence>
<sequence>MSARHLPQVTRRPGYRRTVCPCFTPNGLSPDSPPRTRVFFACDLSASAGHVGQREQTLEVLGGLFGKALNGFTAQHRQVIGHITHVFRQVRLAAMGNRRQVRRIGFHQQAVGRHLARHVAQGVGVAEGDDARQGDIEAQVQRGLGHVPVFGEAMQHAGLGQGRFAQQRKGVSAGASGVDDHRFAGLLGRLQVQAEGGLLQLGGFRLVVVIQAGFANRHHAWVVELAQEPIQGRRFTGLEVQRVNTDRAVDIGIAISQGFDVGGVVGAHADAQEVPYPTLACRFQGGIEGAAVLGKVEAIKVAVGIYEHRKVRLNSWEVSGRRYTRRPLKLTPAEQADPLHQQCFEQQHAVEVGLAEDFLALGQDPVLNVQHLVLRTFLRQVLHHFTHIRQAQAVFVLGQLVAQDQARPVTEPVEQQQQRNILPGAFGQLRGGLFLFEQLLDAVHHQRALLTHALGLQLHRCQG</sequence>
<proteinExistence type="predicted"/>
<organism evidence="1 2">
    <name type="scientific">Pseudomonas salomonii</name>
    <dbReference type="NCBI Taxonomy" id="191391"/>
    <lineage>
        <taxon>Bacteria</taxon>
        <taxon>Pseudomonadati</taxon>
        <taxon>Pseudomonadota</taxon>
        <taxon>Gammaproteobacteria</taxon>
        <taxon>Pseudomonadales</taxon>
        <taxon>Pseudomonadaceae</taxon>
        <taxon>Pseudomonas</taxon>
    </lineage>
</organism>
<accession>A0A3M4Q1A1</accession>
<dbReference type="Proteomes" id="UP000277179">
    <property type="component" value="Unassembled WGS sequence"/>
</dbReference>